<dbReference type="VEuPathDB" id="FungiDB:A1Q1_05951"/>
<evidence type="ECO:0000259" key="3">
    <source>
        <dbReference type="PROSITE" id="PS51767"/>
    </source>
</evidence>
<dbReference type="InterPro" id="IPR033121">
    <property type="entry name" value="PEPTIDASE_A1"/>
</dbReference>
<gene>
    <name evidence="4" type="ORF">A1Q1_05951</name>
</gene>
<comment type="caution">
    <text evidence="4">The sequence shown here is derived from an EMBL/GenBank/DDBJ whole genome shotgun (WGS) entry which is preliminary data.</text>
</comment>
<evidence type="ECO:0000313" key="5">
    <source>
        <dbReference type="Proteomes" id="UP000002748"/>
    </source>
</evidence>
<dbReference type="GO" id="GO:0006508">
    <property type="term" value="P:proteolysis"/>
    <property type="evidence" value="ECO:0007669"/>
    <property type="project" value="InterPro"/>
</dbReference>
<dbReference type="PROSITE" id="PS51767">
    <property type="entry name" value="PEPTIDASE_A1"/>
    <property type="match status" value="1"/>
</dbReference>
<name>J4U629_TRIAS</name>
<keyword evidence="2" id="KW-0732">Signal</keyword>
<protein>
    <submittedName>
        <fullName evidence="4">Endopeptidase</fullName>
    </submittedName>
</protein>
<proteinExistence type="inferred from homology"/>
<dbReference type="AlphaFoldDB" id="J4U629"/>
<dbReference type="GO" id="GO:0004190">
    <property type="term" value="F:aspartic-type endopeptidase activity"/>
    <property type="evidence" value="ECO:0007669"/>
    <property type="project" value="InterPro"/>
</dbReference>
<dbReference type="Proteomes" id="UP000002748">
    <property type="component" value="Unassembled WGS sequence"/>
</dbReference>
<organism evidence="4 5">
    <name type="scientific">Trichosporon asahii var. asahii (strain ATCC 90039 / CBS 2479 / JCM 2466 / KCTC 7840 / NBRC 103889/ NCYC 2677 / UAMH 7654)</name>
    <name type="common">Yeast</name>
    <dbReference type="NCBI Taxonomy" id="1186058"/>
    <lineage>
        <taxon>Eukaryota</taxon>
        <taxon>Fungi</taxon>
        <taxon>Dikarya</taxon>
        <taxon>Basidiomycota</taxon>
        <taxon>Agaricomycotina</taxon>
        <taxon>Tremellomycetes</taxon>
        <taxon>Trichosporonales</taxon>
        <taxon>Trichosporonaceae</taxon>
        <taxon>Trichosporon</taxon>
    </lineage>
</organism>
<dbReference type="InterPro" id="IPR001461">
    <property type="entry name" value="Aspartic_peptidase_A1"/>
</dbReference>
<dbReference type="Gene3D" id="2.40.70.10">
    <property type="entry name" value="Acid Proteases"/>
    <property type="match status" value="2"/>
</dbReference>
<dbReference type="HOGENOM" id="CLU_621412_0_0_1"/>
<evidence type="ECO:0000256" key="1">
    <source>
        <dbReference type="ARBA" id="ARBA00007447"/>
    </source>
</evidence>
<dbReference type="InterPro" id="IPR021109">
    <property type="entry name" value="Peptidase_aspartic_dom_sf"/>
</dbReference>
<accession>J4U629</accession>
<feature type="domain" description="Peptidase A1" evidence="3">
    <location>
        <begin position="43"/>
        <end position="376"/>
    </location>
</feature>
<dbReference type="RefSeq" id="XP_014176635.1">
    <property type="nucleotide sequence ID" value="XM_014321160.1"/>
</dbReference>
<comment type="similarity">
    <text evidence="1">Belongs to the peptidase A1 family.</text>
</comment>
<dbReference type="GeneID" id="25989463"/>
<reference evidence="4 5" key="1">
    <citation type="journal article" date="2012" name="Eukaryot. Cell">
        <title>Draft genome sequence of CBS 2479, the standard type strain of Trichosporon asahii.</title>
        <authorList>
            <person name="Yang R.Y."/>
            <person name="Li H.T."/>
            <person name="Zhu H."/>
            <person name="Zhou G.P."/>
            <person name="Wang M."/>
            <person name="Wang L."/>
        </authorList>
    </citation>
    <scope>NUCLEOTIDE SEQUENCE [LARGE SCALE GENOMIC DNA]</scope>
    <source>
        <strain evidence="5">ATCC 90039 / CBS 2479 / JCM 2466 / KCTC 7840 / NCYC 2677 / UAMH 7654</strain>
    </source>
</reference>
<dbReference type="PANTHER" id="PTHR47966:SF51">
    <property type="entry name" value="BETA-SITE APP-CLEAVING ENZYME, ISOFORM A-RELATED"/>
    <property type="match status" value="1"/>
</dbReference>
<dbReference type="PANTHER" id="PTHR47966">
    <property type="entry name" value="BETA-SITE APP-CLEAVING ENZYME, ISOFORM A-RELATED"/>
    <property type="match status" value="1"/>
</dbReference>
<dbReference type="Pfam" id="PF00026">
    <property type="entry name" value="Asp"/>
    <property type="match status" value="1"/>
</dbReference>
<feature type="chain" id="PRO_5003780898" evidence="2">
    <location>
        <begin position="17"/>
        <end position="441"/>
    </location>
</feature>
<evidence type="ECO:0000256" key="2">
    <source>
        <dbReference type="SAM" id="SignalP"/>
    </source>
</evidence>
<dbReference type="KEGG" id="tasa:A1Q1_05951"/>
<dbReference type="SUPFAM" id="SSF50630">
    <property type="entry name" value="Acid proteases"/>
    <property type="match status" value="1"/>
</dbReference>
<dbReference type="OrthoDB" id="771136at2759"/>
<sequence>MILSTFLLAGIVSGSTYPISLGKRADSTDNNATLAAYTTHYIPVVNLTIGTPGVNVRASLDFLSGDTLVEDVKAPAFADYTFQANKSQTLVKGQSVQYNLPLLNRTLNANVVNDKLALDGWSSDNSSFLFLETTDSYGDLAPFSASLGLGYRSQHVDPVWKSWTKPQLGLYLKRTKATGWTSTVLSAGGREIAPTPETNNIGSISIGSSDPELGGNAHQVSVNTTDNGEWLIECSKVQMSGQERALSLPKSAISVMPSMEGIWLPPVVIDNLMAGIEGANKWNVSQRVSAGTRWTLPCNTSAQLTFGLGGKDFVLDAADWMVEVPASDGDVVAADSGKCAALLFETPEGANARLGLAFLRTVYSVWDFATPSIAFAALEQDGDRLYNGSWKDAAPAQLSSVPITTTGAEFAEATSKDTGGAQPRMWSSAIVATALLSVVLL</sequence>
<evidence type="ECO:0000313" key="4">
    <source>
        <dbReference type="EMBL" id="EJT45505.1"/>
    </source>
</evidence>
<feature type="signal peptide" evidence="2">
    <location>
        <begin position="1"/>
        <end position="16"/>
    </location>
</feature>
<dbReference type="EMBL" id="ALBS01000324">
    <property type="protein sequence ID" value="EJT45505.1"/>
    <property type="molecule type" value="Genomic_DNA"/>
</dbReference>